<feature type="domain" description="HTH gntR-type" evidence="4">
    <location>
        <begin position="8"/>
        <end position="76"/>
    </location>
</feature>
<dbReference type="Proteomes" id="UP001145069">
    <property type="component" value="Unassembled WGS sequence"/>
</dbReference>
<dbReference type="SMART" id="SM00345">
    <property type="entry name" value="HTH_GNTR"/>
    <property type="match status" value="1"/>
</dbReference>
<gene>
    <name evidence="5" type="ORF">NC799_17045</name>
</gene>
<dbReference type="SMART" id="SM00866">
    <property type="entry name" value="UTRA"/>
    <property type="match status" value="1"/>
</dbReference>
<keyword evidence="2" id="KW-0238">DNA-binding</keyword>
<dbReference type="Pfam" id="PF00392">
    <property type="entry name" value="GntR"/>
    <property type="match status" value="1"/>
</dbReference>
<dbReference type="SUPFAM" id="SSF64288">
    <property type="entry name" value="Chorismate lyase-like"/>
    <property type="match status" value="1"/>
</dbReference>
<dbReference type="Gene3D" id="3.40.1410.10">
    <property type="entry name" value="Chorismate lyase-like"/>
    <property type="match status" value="1"/>
</dbReference>
<reference evidence="5" key="1">
    <citation type="submission" date="2022-06" db="EMBL/GenBank/DDBJ databases">
        <title>Aquibacillus sp. a new bacterium isolated from soil saline samples.</title>
        <authorList>
            <person name="Galisteo C."/>
            <person name="De La Haba R."/>
            <person name="Sanchez-Porro C."/>
            <person name="Ventosa A."/>
        </authorList>
    </citation>
    <scope>NUCLEOTIDE SEQUENCE</scope>
    <source>
        <strain evidence="5">3ASR75-54</strain>
    </source>
</reference>
<protein>
    <submittedName>
        <fullName evidence="5">GntR family transcriptional regulator</fullName>
    </submittedName>
</protein>
<dbReference type="PRINTS" id="PR00035">
    <property type="entry name" value="HTHGNTR"/>
</dbReference>
<dbReference type="GO" id="GO:0003700">
    <property type="term" value="F:DNA-binding transcription factor activity"/>
    <property type="evidence" value="ECO:0007669"/>
    <property type="project" value="InterPro"/>
</dbReference>
<evidence type="ECO:0000256" key="1">
    <source>
        <dbReference type="ARBA" id="ARBA00023015"/>
    </source>
</evidence>
<keyword evidence="1" id="KW-0805">Transcription regulation</keyword>
<dbReference type="SUPFAM" id="SSF46785">
    <property type="entry name" value="Winged helix' DNA-binding domain"/>
    <property type="match status" value="1"/>
</dbReference>
<evidence type="ECO:0000256" key="2">
    <source>
        <dbReference type="ARBA" id="ARBA00023125"/>
    </source>
</evidence>
<name>A0A9X4AGD4_9BACI</name>
<dbReference type="FunFam" id="1.10.10.10:FF:000079">
    <property type="entry name" value="GntR family transcriptional regulator"/>
    <property type="match status" value="1"/>
</dbReference>
<accession>A0A9X4AGD4</accession>
<comment type="caution">
    <text evidence="5">The sequence shown here is derived from an EMBL/GenBank/DDBJ whole genome shotgun (WGS) entry which is preliminary data.</text>
</comment>
<dbReference type="PROSITE" id="PS50949">
    <property type="entry name" value="HTH_GNTR"/>
    <property type="match status" value="1"/>
</dbReference>
<dbReference type="Pfam" id="PF07702">
    <property type="entry name" value="UTRA"/>
    <property type="match status" value="1"/>
</dbReference>
<dbReference type="GO" id="GO:0003677">
    <property type="term" value="F:DNA binding"/>
    <property type="evidence" value="ECO:0007669"/>
    <property type="project" value="UniProtKB-KW"/>
</dbReference>
<proteinExistence type="predicted"/>
<dbReference type="PANTHER" id="PTHR44846">
    <property type="entry name" value="MANNOSYL-D-GLYCERATE TRANSPORT/METABOLISM SYSTEM REPRESSOR MNGR-RELATED"/>
    <property type="match status" value="1"/>
</dbReference>
<organism evidence="5 6">
    <name type="scientific">Aquibacillus salsiterrae</name>
    <dbReference type="NCBI Taxonomy" id="2950439"/>
    <lineage>
        <taxon>Bacteria</taxon>
        <taxon>Bacillati</taxon>
        <taxon>Bacillota</taxon>
        <taxon>Bacilli</taxon>
        <taxon>Bacillales</taxon>
        <taxon>Bacillaceae</taxon>
        <taxon>Aquibacillus</taxon>
    </lineage>
</organism>
<dbReference type="PANTHER" id="PTHR44846:SF1">
    <property type="entry name" value="MANNOSYL-D-GLYCERATE TRANSPORT_METABOLISM SYSTEM REPRESSOR MNGR-RELATED"/>
    <property type="match status" value="1"/>
</dbReference>
<dbReference type="InterPro" id="IPR011663">
    <property type="entry name" value="UTRA"/>
</dbReference>
<dbReference type="CDD" id="cd07377">
    <property type="entry name" value="WHTH_GntR"/>
    <property type="match status" value="1"/>
</dbReference>
<dbReference type="GO" id="GO:0045892">
    <property type="term" value="P:negative regulation of DNA-templated transcription"/>
    <property type="evidence" value="ECO:0007669"/>
    <property type="project" value="TreeGrafter"/>
</dbReference>
<dbReference type="InterPro" id="IPR050679">
    <property type="entry name" value="Bact_HTH_transcr_reg"/>
</dbReference>
<sequence>MIDKNSPVPIYHQLEEGIKQLIESGQLKPGDGLPSEREYADEYAISRMTVRQAIINLVNDRYLYRVKGKGTFVTEQKFEQNLKGLTSFTEDMKARGMKASSKLLNFEIIPANLKLAKQLNIKEHGPVYEIKRIRLAEEIPMALERTYISANLVQGLTKTIVQDSLYKYAEENLQLKIAGGQQIIEATIANKEEVRLLEVPENSPVMIMQRTSRLADNRVFEVVKSTYRADRYKFMIDLKRG</sequence>
<evidence type="ECO:0000259" key="4">
    <source>
        <dbReference type="PROSITE" id="PS50949"/>
    </source>
</evidence>
<evidence type="ECO:0000313" key="5">
    <source>
        <dbReference type="EMBL" id="MDC3418569.1"/>
    </source>
</evidence>
<dbReference type="InterPro" id="IPR036388">
    <property type="entry name" value="WH-like_DNA-bd_sf"/>
</dbReference>
<dbReference type="InterPro" id="IPR000524">
    <property type="entry name" value="Tscrpt_reg_HTH_GntR"/>
</dbReference>
<keyword evidence="3" id="KW-0804">Transcription</keyword>
<dbReference type="InterPro" id="IPR028978">
    <property type="entry name" value="Chorismate_lyase_/UTRA_dom_sf"/>
</dbReference>
<evidence type="ECO:0000313" key="6">
    <source>
        <dbReference type="Proteomes" id="UP001145069"/>
    </source>
</evidence>
<dbReference type="Gene3D" id="1.10.10.10">
    <property type="entry name" value="Winged helix-like DNA-binding domain superfamily/Winged helix DNA-binding domain"/>
    <property type="match status" value="1"/>
</dbReference>
<dbReference type="InterPro" id="IPR036390">
    <property type="entry name" value="WH_DNA-bd_sf"/>
</dbReference>
<evidence type="ECO:0000256" key="3">
    <source>
        <dbReference type="ARBA" id="ARBA00023163"/>
    </source>
</evidence>
<dbReference type="AlphaFoldDB" id="A0A9X4AGD4"/>
<dbReference type="EMBL" id="JAMQKC010000032">
    <property type="protein sequence ID" value="MDC3418569.1"/>
    <property type="molecule type" value="Genomic_DNA"/>
</dbReference>
<dbReference type="RefSeq" id="WP_272447638.1">
    <property type="nucleotide sequence ID" value="NZ_JAMQKC010000032.1"/>
</dbReference>
<keyword evidence="6" id="KW-1185">Reference proteome</keyword>